<dbReference type="InterPro" id="IPR019594">
    <property type="entry name" value="Glu/Gly-bd"/>
</dbReference>
<proteinExistence type="inferred from homology"/>
<keyword evidence="10" id="KW-1071">Ligand-gated ion channel</keyword>
<dbReference type="GO" id="GO:0016020">
    <property type="term" value="C:membrane"/>
    <property type="evidence" value="ECO:0007669"/>
    <property type="project" value="UniProtKB-SubCell"/>
</dbReference>
<feature type="domain" description="Ionotropic glutamate receptor C-terminal" evidence="12">
    <location>
        <begin position="200"/>
        <end position="351"/>
    </location>
</feature>
<dbReference type="Proteomes" id="UP001321473">
    <property type="component" value="Unassembled WGS sequence"/>
</dbReference>
<dbReference type="Gene3D" id="3.40.190.10">
    <property type="entry name" value="Periplasmic binding protein-like II"/>
    <property type="match status" value="1"/>
</dbReference>
<keyword evidence="11" id="KW-0407">Ion channel</keyword>
<accession>A0AAQ4FCA0</accession>
<reference evidence="14 15" key="1">
    <citation type="journal article" date="2023" name="Arcadia Sci">
        <title>De novo assembly of a long-read Amblyomma americanum tick genome.</title>
        <authorList>
            <person name="Chou S."/>
            <person name="Poskanzer K.E."/>
            <person name="Rollins M."/>
            <person name="Thuy-Boun P.S."/>
        </authorList>
    </citation>
    <scope>NUCLEOTIDE SEQUENCE [LARGE SCALE GENOMIC DNA]</scope>
    <source>
        <strain evidence="14">F_SG_1</strain>
        <tissue evidence="14">Salivary glands</tissue>
    </source>
</reference>
<evidence type="ECO:0000256" key="11">
    <source>
        <dbReference type="ARBA" id="ARBA00023303"/>
    </source>
</evidence>
<comment type="similarity">
    <text evidence="2">Belongs to the glutamate-gated ion channel (TC 1.A.10.1) family.</text>
</comment>
<dbReference type="Pfam" id="PF10613">
    <property type="entry name" value="Lig_chan-Glu_bd"/>
    <property type="match status" value="1"/>
</dbReference>
<comment type="subcellular location">
    <subcellularLocation>
        <location evidence="1">Membrane</location>
        <topology evidence="1">Multi-pass membrane protein</topology>
    </subcellularLocation>
</comment>
<evidence type="ECO:0000313" key="15">
    <source>
        <dbReference type="Proteomes" id="UP001321473"/>
    </source>
</evidence>
<evidence type="ECO:0000256" key="4">
    <source>
        <dbReference type="ARBA" id="ARBA00022692"/>
    </source>
</evidence>
<keyword evidence="3" id="KW-0813">Transport</keyword>
<dbReference type="PANTHER" id="PTHR18966">
    <property type="entry name" value="IONOTROPIC GLUTAMATE RECEPTOR"/>
    <property type="match status" value="1"/>
</dbReference>
<keyword evidence="15" id="KW-1185">Reference proteome</keyword>
<keyword evidence="8" id="KW-0675">Receptor</keyword>
<dbReference type="AlphaFoldDB" id="A0AAQ4FCA0"/>
<evidence type="ECO:0000256" key="2">
    <source>
        <dbReference type="ARBA" id="ARBA00008685"/>
    </source>
</evidence>
<evidence type="ECO:0000256" key="1">
    <source>
        <dbReference type="ARBA" id="ARBA00004141"/>
    </source>
</evidence>
<sequence>MCLYVGDAVCSAIFADPRPDVLIDAVRTPGSTVDKLSTAVRDTARRMGLPTLSLTYGVHNDYTLSGWDRLTALEREYLVHITPPGDIYTQVIRDLCKEMDLNTAGIIYDSSVIIDHKYARLLENIPTRHIMREVDGTEDDFRKKAELIHSTDVSNFFILGRAETLNEALKLVANWTYKDPEGVLSKPAEEDLKKYAAVTVFRVTTIVQPPFIVKKNTSGGEDQFEGYCIDLIDEIKKILKFEYTIYEVQDKMFGSINTTTKQWNGMIRELVDKNADIALGPISVMAERETVVDFTVPYYDLVGISILMKKPEVKSSLFKFLTVLEGNVWGCILAAYFFTRSSPIATIPHFGTAAS</sequence>
<name>A0AAQ4FCA0_AMBAM</name>
<comment type="caution">
    <text evidence="14">The sequence shown here is derived from an EMBL/GenBank/DDBJ whole genome shotgun (WGS) entry which is preliminary data.</text>
</comment>
<dbReference type="GO" id="GO:0015276">
    <property type="term" value="F:ligand-gated monoatomic ion channel activity"/>
    <property type="evidence" value="ECO:0007669"/>
    <property type="project" value="InterPro"/>
</dbReference>
<evidence type="ECO:0000256" key="3">
    <source>
        <dbReference type="ARBA" id="ARBA00022448"/>
    </source>
</evidence>
<evidence type="ECO:0000256" key="9">
    <source>
        <dbReference type="ARBA" id="ARBA00023180"/>
    </source>
</evidence>
<evidence type="ECO:0000256" key="7">
    <source>
        <dbReference type="ARBA" id="ARBA00023136"/>
    </source>
</evidence>
<keyword evidence="7" id="KW-0472">Membrane</keyword>
<dbReference type="SMART" id="SM00079">
    <property type="entry name" value="PBPe"/>
    <property type="match status" value="1"/>
</dbReference>
<dbReference type="SUPFAM" id="SSF53850">
    <property type="entry name" value="Periplasmic binding protein-like II"/>
    <property type="match status" value="1"/>
</dbReference>
<dbReference type="SMART" id="SM00918">
    <property type="entry name" value="Lig_chan-Glu_bd"/>
    <property type="match status" value="1"/>
</dbReference>
<keyword evidence="6" id="KW-0406">Ion transport</keyword>
<evidence type="ECO:0000259" key="13">
    <source>
        <dbReference type="SMART" id="SM00918"/>
    </source>
</evidence>
<gene>
    <name evidence="14" type="ORF">V5799_009425</name>
</gene>
<evidence type="ECO:0000256" key="6">
    <source>
        <dbReference type="ARBA" id="ARBA00023065"/>
    </source>
</evidence>
<keyword evidence="4" id="KW-0812">Transmembrane</keyword>
<evidence type="ECO:0000256" key="8">
    <source>
        <dbReference type="ARBA" id="ARBA00023170"/>
    </source>
</evidence>
<dbReference type="InterPro" id="IPR001320">
    <property type="entry name" value="Iontro_rcpt_C"/>
</dbReference>
<evidence type="ECO:0000256" key="10">
    <source>
        <dbReference type="ARBA" id="ARBA00023286"/>
    </source>
</evidence>
<keyword evidence="5" id="KW-1133">Transmembrane helix</keyword>
<dbReference type="EMBL" id="JARKHS020004751">
    <property type="protein sequence ID" value="KAK8784208.1"/>
    <property type="molecule type" value="Genomic_DNA"/>
</dbReference>
<keyword evidence="9" id="KW-0325">Glycoprotein</keyword>
<evidence type="ECO:0000259" key="12">
    <source>
        <dbReference type="SMART" id="SM00079"/>
    </source>
</evidence>
<evidence type="ECO:0000256" key="5">
    <source>
        <dbReference type="ARBA" id="ARBA00022989"/>
    </source>
</evidence>
<evidence type="ECO:0000313" key="14">
    <source>
        <dbReference type="EMBL" id="KAK8784208.1"/>
    </source>
</evidence>
<organism evidence="14 15">
    <name type="scientific">Amblyomma americanum</name>
    <name type="common">Lone star tick</name>
    <dbReference type="NCBI Taxonomy" id="6943"/>
    <lineage>
        <taxon>Eukaryota</taxon>
        <taxon>Metazoa</taxon>
        <taxon>Ecdysozoa</taxon>
        <taxon>Arthropoda</taxon>
        <taxon>Chelicerata</taxon>
        <taxon>Arachnida</taxon>
        <taxon>Acari</taxon>
        <taxon>Parasitiformes</taxon>
        <taxon>Ixodida</taxon>
        <taxon>Ixodoidea</taxon>
        <taxon>Ixodidae</taxon>
        <taxon>Amblyomminae</taxon>
        <taxon>Amblyomma</taxon>
    </lineage>
</organism>
<dbReference type="InterPro" id="IPR015683">
    <property type="entry name" value="Ionotropic_Glu_rcpt"/>
</dbReference>
<protein>
    <submittedName>
        <fullName evidence="14">Uncharacterized protein</fullName>
    </submittedName>
</protein>
<feature type="domain" description="Ionotropic glutamate receptor L-glutamate and glycine-binding" evidence="13">
    <location>
        <begin position="210"/>
        <end position="272"/>
    </location>
</feature>
<dbReference type="FunFam" id="3.40.190.10:FF:000142">
    <property type="entry name" value="Ionotropic receptor 25a"/>
    <property type="match status" value="1"/>
</dbReference>